<sequence length="60" mass="7075">EVKHFIGENSWACPCEDSLPPGPFFLYRFFDTFLFIESTDKKLFCFFNSECVKIIRVSEV</sequence>
<evidence type="ECO:0000313" key="1">
    <source>
        <dbReference type="EMBL" id="MDC0829118.1"/>
    </source>
</evidence>
<accession>A0AAW6FVS9</accession>
<proteinExistence type="predicted"/>
<protein>
    <submittedName>
        <fullName evidence="1">Uncharacterized protein</fullName>
    </submittedName>
</protein>
<name>A0AAW6FVS9_9FIRM</name>
<evidence type="ECO:0000313" key="2">
    <source>
        <dbReference type="Proteomes" id="UP001220658"/>
    </source>
</evidence>
<comment type="caution">
    <text evidence="1">The sequence shown here is derived from an EMBL/GenBank/DDBJ whole genome shotgun (WGS) entry which is preliminary data.</text>
</comment>
<dbReference type="RefSeq" id="WP_229027341.1">
    <property type="nucleotide sequence ID" value="NZ_JADMUL010000032.1"/>
</dbReference>
<dbReference type="AlphaFoldDB" id="A0AAW6FVS9"/>
<feature type="non-terminal residue" evidence="1">
    <location>
        <position position="1"/>
    </location>
</feature>
<dbReference type="EMBL" id="JAQNCK010000036">
    <property type="protein sequence ID" value="MDC0829118.1"/>
    <property type="molecule type" value="Genomic_DNA"/>
</dbReference>
<reference evidence="1" key="1">
    <citation type="submission" date="2023-01" db="EMBL/GenBank/DDBJ databases">
        <title>Human gut microbiome strain richness.</title>
        <authorList>
            <person name="Chen-Liaw A."/>
        </authorList>
    </citation>
    <scope>NUCLEOTIDE SEQUENCE</scope>
    <source>
        <strain evidence="1">D55st1_G4_D55t1_190419</strain>
    </source>
</reference>
<organism evidence="1 2">
    <name type="scientific">Faecalitalea cylindroides</name>
    <dbReference type="NCBI Taxonomy" id="39483"/>
    <lineage>
        <taxon>Bacteria</taxon>
        <taxon>Bacillati</taxon>
        <taxon>Bacillota</taxon>
        <taxon>Erysipelotrichia</taxon>
        <taxon>Erysipelotrichales</taxon>
        <taxon>Erysipelotrichaceae</taxon>
        <taxon>Faecalitalea</taxon>
    </lineage>
</organism>
<gene>
    <name evidence="1" type="ORF">POG00_10445</name>
</gene>
<dbReference type="Proteomes" id="UP001220658">
    <property type="component" value="Unassembled WGS sequence"/>
</dbReference>